<gene>
    <name evidence="4" type="ORF">F4557_000534</name>
</gene>
<dbReference type="Proteomes" id="UP000549343">
    <property type="component" value="Unassembled WGS sequence"/>
</dbReference>
<dbReference type="SMART" id="SM00855">
    <property type="entry name" value="PGAM"/>
    <property type="match status" value="1"/>
</dbReference>
<evidence type="ECO:0000313" key="5">
    <source>
        <dbReference type="Proteomes" id="UP000549343"/>
    </source>
</evidence>
<dbReference type="GO" id="GO:0016791">
    <property type="term" value="F:phosphatase activity"/>
    <property type="evidence" value="ECO:0007669"/>
    <property type="project" value="TreeGrafter"/>
</dbReference>
<dbReference type="InterPro" id="IPR001345">
    <property type="entry name" value="PG/BPGM_mutase_AS"/>
</dbReference>
<dbReference type="SUPFAM" id="SSF53254">
    <property type="entry name" value="Phosphoglycerate mutase-like"/>
    <property type="match status" value="1"/>
</dbReference>
<dbReference type="InterPro" id="IPR013078">
    <property type="entry name" value="His_Pase_superF_clade-1"/>
</dbReference>
<dbReference type="InterPro" id="IPR029033">
    <property type="entry name" value="His_PPase_superfam"/>
</dbReference>
<dbReference type="CDD" id="cd07067">
    <property type="entry name" value="HP_PGM_like"/>
    <property type="match status" value="1"/>
</dbReference>
<sequence length="231" mass="25662">MITVRRVWLIRHGQSESNAGLPTNGPGASPLTERGRRQAARMAETFTEPPALIVSSPFLRARQTAEPTVERFPEVPHEEWPVQEFTFLGRLHGPQTTGEQRRPFADDYWRRLDPAYVHGHDGESFQALITRARAFLDRLAGRPADGPVAVFTHGVFTKAVVWSLLSGVTEPDAAAMRAFRDFQGLYDVPNCSIVELWRPGGPYGWRVAAGATMHLAETFSTPATASHARFD</sequence>
<dbReference type="RefSeq" id="WP_229808791.1">
    <property type="nucleotide sequence ID" value="NZ_BAAAHD010000056.1"/>
</dbReference>
<accession>A0A7W7MUZ8</accession>
<dbReference type="GO" id="GO:0005737">
    <property type="term" value="C:cytoplasm"/>
    <property type="evidence" value="ECO:0007669"/>
    <property type="project" value="TreeGrafter"/>
</dbReference>
<comment type="caution">
    <text evidence="4">The sequence shown here is derived from an EMBL/GenBank/DDBJ whole genome shotgun (WGS) entry which is preliminary data.</text>
</comment>
<dbReference type="Gene3D" id="3.40.50.1240">
    <property type="entry name" value="Phosphoglycerate mutase-like"/>
    <property type="match status" value="1"/>
</dbReference>
<evidence type="ECO:0000256" key="1">
    <source>
        <dbReference type="ARBA" id="ARBA00023152"/>
    </source>
</evidence>
<protein>
    <submittedName>
        <fullName evidence="4">Broad specificity phosphatase PhoE</fullName>
    </submittedName>
</protein>
<dbReference type="Pfam" id="PF00300">
    <property type="entry name" value="His_Phos_1"/>
    <property type="match status" value="1"/>
</dbReference>
<keyword evidence="2" id="KW-0413">Isomerase</keyword>
<proteinExistence type="predicted"/>
<dbReference type="InterPro" id="IPR050275">
    <property type="entry name" value="PGM_Phosphatase"/>
</dbReference>
<evidence type="ECO:0000313" key="4">
    <source>
        <dbReference type="EMBL" id="MBB4772116.1"/>
    </source>
</evidence>
<dbReference type="PANTHER" id="PTHR48100">
    <property type="entry name" value="BROAD-SPECIFICITY PHOSPHATASE YOR283W-RELATED"/>
    <property type="match status" value="1"/>
</dbReference>
<keyword evidence="1" id="KW-0324">Glycolysis</keyword>
<dbReference type="EMBL" id="JACHMV010000001">
    <property type="protein sequence ID" value="MBB4772116.1"/>
    <property type="molecule type" value="Genomic_DNA"/>
</dbReference>
<name>A0A7W7MUZ8_9ACTN</name>
<dbReference type="PROSITE" id="PS00175">
    <property type="entry name" value="PG_MUTASE"/>
    <property type="match status" value="1"/>
</dbReference>
<organism evidence="4 5">
    <name type="scientific">Actinomadura livida</name>
    <dbReference type="NCBI Taxonomy" id="79909"/>
    <lineage>
        <taxon>Bacteria</taxon>
        <taxon>Bacillati</taxon>
        <taxon>Actinomycetota</taxon>
        <taxon>Actinomycetes</taxon>
        <taxon>Streptosporangiales</taxon>
        <taxon>Thermomonosporaceae</taxon>
        <taxon>Actinomadura</taxon>
    </lineage>
</organism>
<evidence type="ECO:0000256" key="3">
    <source>
        <dbReference type="SAM" id="MobiDB-lite"/>
    </source>
</evidence>
<evidence type="ECO:0000256" key="2">
    <source>
        <dbReference type="ARBA" id="ARBA00023235"/>
    </source>
</evidence>
<feature type="region of interest" description="Disordered" evidence="3">
    <location>
        <begin position="16"/>
        <end position="40"/>
    </location>
</feature>
<dbReference type="PANTHER" id="PTHR48100:SF1">
    <property type="entry name" value="HISTIDINE PHOSPHATASE FAMILY PROTEIN-RELATED"/>
    <property type="match status" value="1"/>
</dbReference>
<reference evidence="4 5" key="1">
    <citation type="submission" date="2020-08" db="EMBL/GenBank/DDBJ databases">
        <title>Sequencing the genomes of 1000 actinobacteria strains.</title>
        <authorList>
            <person name="Klenk H.-P."/>
        </authorList>
    </citation>
    <scope>NUCLEOTIDE SEQUENCE [LARGE SCALE GENOMIC DNA]</scope>
    <source>
        <strain evidence="4 5">DSM 44772</strain>
    </source>
</reference>
<dbReference type="AlphaFoldDB" id="A0A7W7MUZ8"/>